<reference evidence="7 8" key="1">
    <citation type="journal article" date="2019" name="New Phytol.">
        <title>Comparative genomics reveals unique wood-decay strategies and fruiting body development in the Schizophyllaceae.</title>
        <authorList>
            <person name="Almasi E."/>
            <person name="Sahu N."/>
            <person name="Krizsan K."/>
            <person name="Balint B."/>
            <person name="Kovacs G.M."/>
            <person name="Kiss B."/>
            <person name="Cseklye J."/>
            <person name="Drula E."/>
            <person name="Henrissat B."/>
            <person name="Nagy I."/>
            <person name="Chovatia M."/>
            <person name="Adam C."/>
            <person name="LaButti K."/>
            <person name="Lipzen A."/>
            <person name="Riley R."/>
            <person name="Grigoriev I.V."/>
            <person name="Nagy L.G."/>
        </authorList>
    </citation>
    <scope>NUCLEOTIDE SEQUENCE [LARGE SCALE GENOMIC DNA]</scope>
    <source>
        <strain evidence="7 8">NL-1724</strain>
    </source>
</reference>
<keyword evidence="3 5" id="KW-1133">Transmembrane helix</keyword>
<feature type="transmembrane region" description="Helical" evidence="5">
    <location>
        <begin position="350"/>
        <end position="375"/>
    </location>
</feature>
<dbReference type="AlphaFoldDB" id="A0A550BWU4"/>
<dbReference type="STRING" id="97359.A0A550BWU4"/>
<accession>A0A550BWU4</accession>
<comment type="caution">
    <text evidence="7">The sequence shown here is derived from an EMBL/GenBank/DDBJ whole genome shotgun (WGS) entry which is preliminary data.</text>
</comment>
<dbReference type="Proteomes" id="UP000320762">
    <property type="component" value="Unassembled WGS sequence"/>
</dbReference>
<feature type="domain" description="Major facilitator superfamily (MFS) profile" evidence="6">
    <location>
        <begin position="34"/>
        <end position="481"/>
    </location>
</feature>
<evidence type="ECO:0000256" key="1">
    <source>
        <dbReference type="ARBA" id="ARBA00004141"/>
    </source>
</evidence>
<feature type="transmembrane region" description="Helical" evidence="5">
    <location>
        <begin position="105"/>
        <end position="131"/>
    </location>
</feature>
<dbReference type="GO" id="GO:0005886">
    <property type="term" value="C:plasma membrane"/>
    <property type="evidence" value="ECO:0007669"/>
    <property type="project" value="TreeGrafter"/>
</dbReference>
<dbReference type="PROSITE" id="PS50850">
    <property type="entry name" value="MFS"/>
    <property type="match status" value="1"/>
</dbReference>
<keyword evidence="2 5" id="KW-0812">Transmembrane</keyword>
<dbReference type="SUPFAM" id="SSF103473">
    <property type="entry name" value="MFS general substrate transporter"/>
    <property type="match status" value="1"/>
</dbReference>
<dbReference type="PANTHER" id="PTHR23502:SF64">
    <property type="entry name" value="TRANSPORTER, PUTATIVE (AFU_ORTHOLOGUE AFUA_3G11760)-RELATED"/>
    <property type="match status" value="1"/>
</dbReference>
<dbReference type="InterPro" id="IPR036259">
    <property type="entry name" value="MFS_trans_sf"/>
</dbReference>
<name>A0A550BWU4_9AGAR</name>
<feature type="transmembrane region" description="Helical" evidence="5">
    <location>
        <begin position="258"/>
        <end position="275"/>
    </location>
</feature>
<evidence type="ECO:0000256" key="3">
    <source>
        <dbReference type="ARBA" id="ARBA00022989"/>
    </source>
</evidence>
<feature type="transmembrane region" description="Helical" evidence="5">
    <location>
        <begin position="162"/>
        <end position="184"/>
    </location>
</feature>
<protein>
    <submittedName>
        <fullName evidence="7">Major facilitator superfamily domain-containing protein</fullName>
    </submittedName>
</protein>
<dbReference type="InterPro" id="IPR020846">
    <property type="entry name" value="MFS_dom"/>
</dbReference>
<dbReference type="OrthoDB" id="3066029at2759"/>
<sequence>MDALESTPLLADSSTTNDDVCSGPYARFTSRRKVALVVLVGWSPSCRLETVIVAGSFIPAIPQIAKDLDVGAAAVSLAISVTLISESLGSLVASSYSTFYGRRPVYLVALPILCAGSLGVASSSTITQLLLWRSVQALGMSPGFSVGAGVVGDLYPAEHRGLAMGAFLGIALLGPLLAPVVGGYASHYGSWRDMQCGLVGASLLTLLILYLDLPETSHTGTTGAYKAREAADLQGSRPPRFVLINCLRPLGLLRSPNVLAVVCGTIVTFIMLLIYPQTLAGFCVLTTNFALLVPINSTIGDRYDLNAFLIGLCMVPSGLGNIIGAPLAGRLSDKALSRRGGDVLCPEDRLRATILGAGFLVPLSALSAGLIVQLVPGRLGLALNLLCFFMNGIGVELTLTPLAAYCIDILHSRSAEVIAANSGFRSLLISLTIGSVVPLISKLGVIGVGVLSAGVAWAGFGLICVTICYGKSMRVNVNMDE</sequence>
<evidence type="ECO:0000313" key="7">
    <source>
        <dbReference type="EMBL" id="TRM57017.1"/>
    </source>
</evidence>
<feature type="transmembrane region" description="Helical" evidence="5">
    <location>
        <begin position="70"/>
        <end position="93"/>
    </location>
</feature>
<gene>
    <name evidence="7" type="ORF">BD626DRAFT_516707</name>
</gene>
<organism evidence="7 8">
    <name type="scientific">Schizophyllum amplum</name>
    <dbReference type="NCBI Taxonomy" id="97359"/>
    <lineage>
        <taxon>Eukaryota</taxon>
        <taxon>Fungi</taxon>
        <taxon>Dikarya</taxon>
        <taxon>Basidiomycota</taxon>
        <taxon>Agaricomycotina</taxon>
        <taxon>Agaricomycetes</taxon>
        <taxon>Agaricomycetidae</taxon>
        <taxon>Agaricales</taxon>
        <taxon>Schizophyllaceae</taxon>
        <taxon>Schizophyllum</taxon>
    </lineage>
</organism>
<dbReference type="Pfam" id="PF07690">
    <property type="entry name" value="MFS_1"/>
    <property type="match status" value="1"/>
</dbReference>
<keyword evidence="8" id="KW-1185">Reference proteome</keyword>
<evidence type="ECO:0000256" key="5">
    <source>
        <dbReference type="SAM" id="Phobius"/>
    </source>
</evidence>
<dbReference type="Gene3D" id="1.20.1720.10">
    <property type="entry name" value="Multidrug resistance protein D"/>
    <property type="match status" value="1"/>
</dbReference>
<proteinExistence type="predicted"/>
<keyword evidence="4 5" id="KW-0472">Membrane</keyword>
<evidence type="ECO:0000313" key="8">
    <source>
        <dbReference type="Proteomes" id="UP000320762"/>
    </source>
</evidence>
<comment type="subcellular location">
    <subcellularLocation>
        <location evidence="1">Membrane</location>
        <topology evidence="1">Multi-pass membrane protein</topology>
    </subcellularLocation>
</comment>
<evidence type="ECO:0000256" key="4">
    <source>
        <dbReference type="ARBA" id="ARBA00023136"/>
    </source>
</evidence>
<dbReference type="PANTHER" id="PTHR23502">
    <property type="entry name" value="MAJOR FACILITATOR SUPERFAMILY"/>
    <property type="match status" value="1"/>
</dbReference>
<feature type="transmembrane region" description="Helical" evidence="5">
    <location>
        <begin position="417"/>
        <end position="440"/>
    </location>
</feature>
<feature type="transmembrane region" description="Helical" evidence="5">
    <location>
        <begin position="446"/>
        <end position="469"/>
    </location>
</feature>
<evidence type="ECO:0000256" key="2">
    <source>
        <dbReference type="ARBA" id="ARBA00022692"/>
    </source>
</evidence>
<feature type="transmembrane region" description="Helical" evidence="5">
    <location>
        <begin position="381"/>
        <end position="405"/>
    </location>
</feature>
<evidence type="ECO:0000259" key="6">
    <source>
        <dbReference type="PROSITE" id="PS50850"/>
    </source>
</evidence>
<dbReference type="EMBL" id="VDMD01000054">
    <property type="protein sequence ID" value="TRM57017.1"/>
    <property type="molecule type" value="Genomic_DNA"/>
</dbReference>
<feature type="transmembrane region" description="Helical" evidence="5">
    <location>
        <begin position="305"/>
        <end position="329"/>
    </location>
</feature>
<dbReference type="GO" id="GO:0022857">
    <property type="term" value="F:transmembrane transporter activity"/>
    <property type="evidence" value="ECO:0007669"/>
    <property type="project" value="InterPro"/>
</dbReference>
<dbReference type="InterPro" id="IPR011701">
    <property type="entry name" value="MFS"/>
</dbReference>